<sequence>MAFPRWVEIKFGFLITEFHDLQTAVDFTRSLMGSLRKISTNNSCGKLE</sequence>
<dbReference type="EMBL" id="AWUE01006147">
    <property type="protein sequence ID" value="OMP12814.1"/>
    <property type="molecule type" value="Genomic_DNA"/>
</dbReference>
<gene>
    <name evidence="1" type="ORF">COLO4_02729</name>
</gene>
<comment type="caution">
    <text evidence="1">The sequence shown here is derived from an EMBL/GenBank/DDBJ whole genome shotgun (WGS) entry which is preliminary data.</text>
</comment>
<dbReference type="Proteomes" id="UP000187203">
    <property type="component" value="Unassembled WGS sequence"/>
</dbReference>
<reference evidence="2" key="1">
    <citation type="submission" date="2013-09" db="EMBL/GenBank/DDBJ databases">
        <title>Corchorus olitorius genome sequencing.</title>
        <authorList>
            <person name="Alam M."/>
            <person name="Haque M.S."/>
            <person name="Islam M.S."/>
            <person name="Emdad E.M."/>
            <person name="Islam M.M."/>
            <person name="Ahmed B."/>
            <person name="Halim A."/>
            <person name="Hossen Q.M.M."/>
            <person name="Hossain M.Z."/>
            <person name="Ahmed R."/>
            <person name="Khan M.M."/>
            <person name="Islam R."/>
            <person name="Rashid M.M."/>
            <person name="Khan S.A."/>
            <person name="Rahman M.S."/>
            <person name="Alam M."/>
            <person name="Yahiya A.S."/>
            <person name="Khan M.S."/>
            <person name="Azam M.S."/>
            <person name="Haque T."/>
            <person name="Lashkar M.Z.H."/>
            <person name="Akhand A.I."/>
            <person name="Morshed G."/>
            <person name="Roy S."/>
            <person name="Uddin K.S."/>
            <person name="Rabeya T."/>
            <person name="Hossain A.S."/>
            <person name="Chowdhury A."/>
            <person name="Snigdha A.R."/>
            <person name="Mortoza M.S."/>
            <person name="Matin S.A."/>
            <person name="Hoque S.M.E."/>
            <person name="Islam M.K."/>
            <person name="Roy D.K."/>
            <person name="Haider R."/>
            <person name="Moosa M.M."/>
            <person name="Elias S.M."/>
            <person name="Hasan A.M."/>
            <person name="Jahan S."/>
            <person name="Shafiuddin M."/>
            <person name="Mahmood N."/>
            <person name="Shommy N.S."/>
        </authorList>
    </citation>
    <scope>NUCLEOTIDE SEQUENCE [LARGE SCALE GENOMIC DNA]</scope>
    <source>
        <strain evidence="2">cv. O-4</strain>
    </source>
</reference>
<name>A0A1R3L0F4_9ROSI</name>
<dbReference type="AlphaFoldDB" id="A0A1R3L0F4"/>
<proteinExistence type="predicted"/>
<evidence type="ECO:0000313" key="2">
    <source>
        <dbReference type="Proteomes" id="UP000187203"/>
    </source>
</evidence>
<evidence type="ECO:0000313" key="1">
    <source>
        <dbReference type="EMBL" id="OMP12814.1"/>
    </source>
</evidence>
<organism evidence="1 2">
    <name type="scientific">Corchorus olitorius</name>
    <dbReference type="NCBI Taxonomy" id="93759"/>
    <lineage>
        <taxon>Eukaryota</taxon>
        <taxon>Viridiplantae</taxon>
        <taxon>Streptophyta</taxon>
        <taxon>Embryophyta</taxon>
        <taxon>Tracheophyta</taxon>
        <taxon>Spermatophyta</taxon>
        <taxon>Magnoliopsida</taxon>
        <taxon>eudicotyledons</taxon>
        <taxon>Gunneridae</taxon>
        <taxon>Pentapetalae</taxon>
        <taxon>rosids</taxon>
        <taxon>malvids</taxon>
        <taxon>Malvales</taxon>
        <taxon>Malvaceae</taxon>
        <taxon>Grewioideae</taxon>
        <taxon>Apeibeae</taxon>
        <taxon>Corchorus</taxon>
    </lineage>
</organism>
<protein>
    <submittedName>
        <fullName evidence="1">Uncharacterized protein</fullName>
    </submittedName>
</protein>
<accession>A0A1R3L0F4</accession>
<keyword evidence="2" id="KW-1185">Reference proteome</keyword>